<reference evidence="4 5" key="2">
    <citation type="submission" date="2015-01" db="EMBL/GenBank/DDBJ databases">
        <title>Complete genome sequence of Pyrinomonas methylaliphatogenes type strain K22T.</title>
        <authorList>
            <person name="Lee K.C.Y."/>
            <person name="Power J.F."/>
            <person name="Dunfield P.F."/>
            <person name="Morgan X.C."/>
            <person name="Huttenhower C."/>
            <person name="Stott M.B."/>
        </authorList>
    </citation>
    <scope>NUCLEOTIDE SEQUENCE [LARGE SCALE GENOMIC DNA]</scope>
    <source>
        <strain evidence="4 5">K22</strain>
    </source>
</reference>
<dbReference type="OrthoDB" id="9811314at2"/>
<dbReference type="Proteomes" id="UP000031518">
    <property type="component" value="Unassembled WGS sequence"/>
</dbReference>
<gene>
    <name evidence="4" type="ORF">PYK22_00722</name>
</gene>
<dbReference type="InterPro" id="IPR007863">
    <property type="entry name" value="Peptidase_M16_C"/>
</dbReference>
<dbReference type="Pfam" id="PF05193">
    <property type="entry name" value="Peptidase_M16_C"/>
    <property type="match status" value="1"/>
</dbReference>
<accession>A0A0B6WVD6</accession>
<dbReference type="InterPro" id="IPR050361">
    <property type="entry name" value="MPP/UQCRC_Complex"/>
</dbReference>
<evidence type="ECO:0000259" key="2">
    <source>
        <dbReference type="Pfam" id="PF00675"/>
    </source>
</evidence>
<evidence type="ECO:0000313" key="4">
    <source>
        <dbReference type="EMBL" id="CDM64727.1"/>
    </source>
</evidence>
<organism evidence="4 5">
    <name type="scientific">Pyrinomonas methylaliphatogenes</name>
    <dbReference type="NCBI Taxonomy" id="454194"/>
    <lineage>
        <taxon>Bacteria</taxon>
        <taxon>Pseudomonadati</taxon>
        <taxon>Acidobacteriota</taxon>
        <taxon>Blastocatellia</taxon>
        <taxon>Blastocatellales</taxon>
        <taxon>Pyrinomonadaceae</taxon>
        <taxon>Pyrinomonas</taxon>
    </lineage>
</organism>
<dbReference type="AlphaFoldDB" id="A0A0B6WVD6"/>
<dbReference type="STRING" id="454194.PYK22_00722"/>
<dbReference type="SUPFAM" id="SSF63411">
    <property type="entry name" value="LuxS/MPP-like metallohydrolase"/>
    <property type="match status" value="2"/>
</dbReference>
<dbReference type="GO" id="GO:0046872">
    <property type="term" value="F:metal ion binding"/>
    <property type="evidence" value="ECO:0007669"/>
    <property type="project" value="InterPro"/>
</dbReference>
<dbReference type="Pfam" id="PF00675">
    <property type="entry name" value="Peptidase_M16"/>
    <property type="match status" value="1"/>
</dbReference>
<feature type="region of interest" description="Disordered" evidence="1">
    <location>
        <begin position="34"/>
        <end position="56"/>
    </location>
</feature>
<dbReference type="InterPro" id="IPR011249">
    <property type="entry name" value="Metalloenz_LuxS/M16"/>
</dbReference>
<evidence type="ECO:0000313" key="5">
    <source>
        <dbReference type="Proteomes" id="UP000031518"/>
    </source>
</evidence>
<dbReference type="PANTHER" id="PTHR11851:SF224">
    <property type="entry name" value="PROCESSING PROTEASE"/>
    <property type="match status" value="1"/>
</dbReference>
<keyword evidence="5" id="KW-1185">Reference proteome</keyword>
<dbReference type="RefSeq" id="WP_060635302.1">
    <property type="nucleotide sequence ID" value="NZ_CBXV010000003.1"/>
</dbReference>
<reference evidence="4 5" key="1">
    <citation type="submission" date="2013-12" db="EMBL/GenBank/DDBJ databases">
        <authorList>
            <person name="Stott M."/>
        </authorList>
    </citation>
    <scope>NUCLEOTIDE SEQUENCE [LARGE SCALE GENOMIC DNA]</scope>
    <source>
        <strain evidence="4 5">K22</strain>
    </source>
</reference>
<dbReference type="EMBL" id="CBXV010000003">
    <property type="protein sequence ID" value="CDM64727.1"/>
    <property type="molecule type" value="Genomic_DNA"/>
</dbReference>
<name>A0A0B6WVD6_9BACT</name>
<evidence type="ECO:0000256" key="1">
    <source>
        <dbReference type="SAM" id="MobiDB-lite"/>
    </source>
</evidence>
<dbReference type="PANTHER" id="PTHR11851">
    <property type="entry name" value="METALLOPROTEASE"/>
    <property type="match status" value="1"/>
</dbReference>
<proteinExistence type="predicted"/>
<feature type="domain" description="Peptidase M16 N-terminal" evidence="2">
    <location>
        <begin position="73"/>
        <end position="190"/>
    </location>
</feature>
<dbReference type="Gene3D" id="3.30.830.10">
    <property type="entry name" value="Metalloenzyme, LuxS/M16 peptidase-like"/>
    <property type="match status" value="2"/>
</dbReference>
<protein>
    <submittedName>
        <fullName evidence="4">Predicted Zn-dependent peptidase</fullName>
    </submittedName>
</protein>
<dbReference type="InterPro" id="IPR011765">
    <property type="entry name" value="Pept_M16_N"/>
</dbReference>
<feature type="domain" description="Peptidase M16 C-terminal" evidence="3">
    <location>
        <begin position="222"/>
        <end position="398"/>
    </location>
</feature>
<evidence type="ECO:0000259" key="3">
    <source>
        <dbReference type="Pfam" id="PF05193"/>
    </source>
</evidence>
<sequence length="509" mass="55318" precursor="true">MKDLQVIQMGARARKIKASLQTIMLLFTLSSTDRRLSAQQETPPPPGPPRSVQFPKPVEKTLSNGLRVIVASRPESVPLVTAMLMIKTGAEADPPELSGLADMTANLLAKGTTTRSAPEIAEAIEALGGSLDAGARWDSSTISINVLSSRLPQAMEILSDVVRHPVFKEEEIERQRRQTLDGLQVALRQPGSLARFVASRVLFGDAPYAHPISGTLETVQRIDRDAIVRFHRTYYRPDNAVLVIGGRISPEGAFALAERFFGDWARPAQPLTSSTSSARLPAKSRIVVIDKPDAGQAAVILVRAGIKRTDADYFRGLVANSVLGGGFSSRLNQEIRIRRGLSYGASSALDVRRDVGPFIASAQTRNETADEVAALMITELERLATDNLPDAELTPRKAALIGNFARTIETTGGLVAQVASLALYGLRLDEINDYIRNIQAITADDVQRFTRERLNASEANIVIVGNARSFLDDLKKRFPNVEVIKEDELDLNSGALRRSQAQTGKEAGP</sequence>